<dbReference type="InterPro" id="IPR052754">
    <property type="entry name" value="NTPase_KAP_P-loop"/>
</dbReference>
<dbReference type="SUPFAM" id="SSF52540">
    <property type="entry name" value="P-loop containing nucleoside triphosphate hydrolases"/>
    <property type="match status" value="1"/>
</dbReference>
<gene>
    <name evidence="2" type="ORF">A6A03_12955</name>
</gene>
<proteinExistence type="predicted"/>
<keyword evidence="3" id="KW-1185">Reference proteome</keyword>
<dbReference type="Gene3D" id="3.40.50.300">
    <property type="entry name" value="P-loop containing nucleotide triphosphate hydrolases"/>
    <property type="match status" value="1"/>
</dbReference>
<dbReference type="AlphaFoldDB" id="A0A178MC00"/>
<dbReference type="Proteomes" id="UP000078287">
    <property type="component" value="Unassembled WGS sequence"/>
</dbReference>
<comment type="caution">
    <text evidence="2">The sequence shown here is derived from an EMBL/GenBank/DDBJ whole genome shotgun (WGS) entry which is preliminary data.</text>
</comment>
<name>A0A178MC00_9CHLR</name>
<accession>A0A178MC00</accession>
<organism evidence="2 3">
    <name type="scientific">Chloroflexus islandicus</name>
    <dbReference type="NCBI Taxonomy" id="1707952"/>
    <lineage>
        <taxon>Bacteria</taxon>
        <taxon>Bacillati</taxon>
        <taxon>Chloroflexota</taxon>
        <taxon>Chloroflexia</taxon>
        <taxon>Chloroflexales</taxon>
        <taxon>Chloroflexineae</taxon>
        <taxon>Chloroflexaceae</taxon>
        <taxon>Chloroflexus</taxon>
    </lineage>
</organism>
<evidence type="ECO:0000313" key="3">
    <source>
        <dbReference type="Proteomes" id="UP000078287"/>
    </source>
</evidence>
<dbReference type="Pfam" id="PF07693">
    <property type="entry name" value="KAP_NTPase"/>
    <property type="match status" value="1"/>
</dbReference>
<dbReference type="InterPro" id="IPR027417">
    <property type="entry name" value="P-loop_NTPase"/>
</dbReference>
<evidence type="ECO:0000259" key="1">
    <source>
        <dbReference type="Pfam" id="PF07693"/>
    </source>
</evidence>
<dbReference type="OrthoDB" id="9795864at2"/>
<reference evidence="2 3" key="1">
    <citation type="submission" date="2016-04" db="EMBL/GenBank/DDBJ databases">
        <title>Chloroflexus islandicus sp. nov., a thermophilic filamentous anoxygenic phototrophic bacterium from geyser Strokkur (Iceland).</title>
        <authorList>
            <person name="Gaisin V.A."/>
            <person name="Kalashnikov A.M."/>
            <person name="Sukhacheva M.V."/>
            <person name="Grouzdev D.S."/>
            <person name="Ivanov T.M."/>
            <person name="Kuznetsov B."/>
            <person name="Gorlenko V.M."/>
        </authorList>
    </citation>
    <scope>NUCLEOTIDE SEQUENCE [LARGE SCALE GENOMIC DNA]</scope>
    <source>
        <strain evidence="3">isl-2</strain>
    </source>
</reference>
<evidence type="ECO:0000313" key="2">
    <source>
        <dbReference type="EMBL" id="OAN46282.1"/>
    </source>
</evidence>
<dbReference type="EMBL" id="LWQS01000046">
    <property type="protein sequence ID" value="OAN46282.1"/>
    <property type="molecule type" value="Genomic_DNA"/>
</dbReference>
<protein>
    <recommendedName>
        <fullName evidence="1">KAP NTPase domain-containing protein</fullName>
    </recommendedName>
</protein>
<feature type="domain" description="KAP NTPase" evidence="1">
    <location>
        <begin position="33"/>
        <end position="297"/>
    </location>
</feature>
<dbReference type="STRING" id="1707952.A6A03_12955"/>
<dbReference type="InterPro" id="IPR011646">
    <property type="entry name" value="KAP_P-loop"/>
</dbReference>
<dbReference type="PANTHER" id="PTHR22674">
    <property type="entry name" value="NTPASE, KAP FAMILY P-LOOP DOMAIN-CONTAINING 1"/>
    <property type="match status" value="1"/>
</dbReference>
<dbReference type="RefSeq" id="WP_066786097.1">
    <property type="nucleotide sequence ID" value="NZ_LWQS01000046.1"/>
</dbReference>
<sequence>MKKHRYVVQRPFLRFDHRITDIDHLADDLRRSSLANIIANDILSERPPSVIGVYGAWGSGKSYLLSQVIRELLERNRKGGKQQAIVCAFNPWQYEMEQNLAAGLIKTLANIESQFPDHQQEKGYQLHNPSLGGKTTHRLIASYLIDLLIEVSPLVVPGGGVAAAAGKAIRSATTTFQQTKDQRAQPLLIDEVKGKMAELVEAILDSAHEADATKQKQYRLVIFIDDLDRCSPEQMVRMFEWLKVHMLVEGCTYVLALDHIAAARAIVGRYREYLGEDQDLAYGLRYLEKLIEVEYELGIARDVEQMAIRQVHYPHKVPYRRVSEMAQQLRGGDFPGVQHIDQLLSLRSLLVPRTMLKIVNRFKRVMEFLREHPLANQLPESYPFWVLFLIAMYYRLNPDHLDDFVRGRGTIYELMKNPGSVQSGQWGNGPFREFCQYADRFGASAGSSLQILRVEHLLVLASIVRESTFDGRL</sequence>
<dbReference type="PANTHER" id="PTHR22674:SF6">
    <property type="entry name" value="NTPASE KAP FAMILY P-LOOP DOMAIN-CONTAINING PROTEIN 1"/>
    <property type="match status" value="1"/>
</dbReference>